<comment type="caution">
    <text evidence="1">The sequence shown here is derived from an EMBL/GenBank/DDBJ whole genome shotgun (WGS) entry which is preliminary data.</text>
</comment>
<dbReference type="AlphaFoldDB" id="A0AAD4P3U9"/>
<proteinExistence type="predicted"/>
<keyword evidence="2" id="KW-1185">Reference proteome</keyword>
<name>A0AAD4P3U9_PERFH</name>
<dbReference type="EMBL" id="SDAM02000267">
    <property type="protein sequence ID" value="KAH6825057.1"/>
    <property type="molecule type" value="Genomic_DNA"/>
</dbReference>
<organism evidence="1 2">
    <name type="scientific">Perilla frutescens var. hirtella</name>
    <name type="common">Perilla citriodora</name>
    <name type="synonym">Perilla setoyensis</name>
    <dbReference type="NCBI Taxonomy" id="608512"/>
    <lineage>
        <taxon>Eukaryota</taxon>
        <taxon>Viridiplantae</taxon>
        <taxon>Streptophyta</taxon>
        <taxon>Embryophyta</taxon>
        <taxon>Tracheophyta</taxon>
        <taxon>Spermatophyta</taxon>
        <taxon>Magnoliopsida</taxon>
        <taxon>eudicotyledons</taxon>
        <taxon>Gunneridae</taxon>
        <taxon>Pentapetalae</taxon>
        <taxon>asterids</taxon>
        <taxon>lamiids</taxon>
        <taxon>Lamiales</taxon>
        <taxon>Lamiaceae</taxon>
        <taxon>Nepetoideae</taxon>
        <taxon>Elsholtzieae</taxon>
        <taxon>Perilla</taxon>
    </lineage>
</organism>
<evidence type="ECO:0000313" key="2">
    <source>
        <dbReference type="Proteomes" id="UP001190926"/>
    </source>
</evidence>
<dbReference type="Proteomes" id="UP001190926">
    <property type="component" value="Unassembled WGS sequence"/>
</dbReference>
<reference evidence="1 2" key="1">
    <citation type="journal article" date="2021" name="Nat. Commun.">
        <title>Incipient diploidization of the medicinal plant Perilla within 10,000 years.</title>
        <authorList>
            <person name="Zhang Y."/>
            <person name="Shen Q."/>
            <person name="Leng L."/>
            <person name="Zhang D."/>
            <person name="Chen S."/>
            <person name="Shi Y."/>
            <person name="Ning Z."/>
            <person name="Chen S."/>
        </authorList>
    </citation>
    <scope>NUCLEOTIDE SEQUENCE [LARGE SCALE GENOMIC DNA]</scope>
    <source>
        <strain evidence="2">cv. PC099</strain>
    </source>
</reference>
<gene>
    <name evidence="1" type="ORF">C2S53_014051</name>
</gene>
<sequence>MCPPMFPRRVRIPILRSLTLSIRDSAPPSLEEDCNREFLCLGFLIPLYAVVATIEELEVEIAPIQALRTPGGGASAFRETFRNAIKHFDDYLSSLRDQRADGTLVSQLANVIEREDYEEAARIKVAIAAAARSDTVGRVMSHLKLSA</sequence>
<protein>
    <submittedName>
        <fullName evidence="1">UvrB/UvrC domain protein</fullName>
    </submittedName>
</protein>
<accession>A0AAD4P3U9</accession>
<evidence type="ECO:0000313" key="1">
    <source>
        <dbReference type="EMBL" id="KAH6825057.1"/>
    </source>
</evidence>